<keyword evidence="1" id="KW-0472">Membrane</keyword>
<feature type="transmembrane region" description="Helical" evidence="1">
    <location>
        <begin position="93"/>
        <end position="114"/>
    </location>
</feature>
<evidence type="ECO:0000256" key="1">
    <source>
        <dbReference type="SAM" id="Phobius"/>
    </source>
</evidence>
<keyword evidence="1" id="KW-0812">Transmembrane</keyword>
<proteinExistence type="predicted"/>
<accession>A0AAJ7C6E8</accession>
<dbReference type="KEGG" id="ccin:107271479"/>
<dbReference type="AlphaFoldDB" id="A0AAJ7C6E8"/>
<dbReference type="Proteomes" id="UP000694920">
    <property type="component" value="Unplaced"/>
</dbReference>
<keyword evidence="2" id="KW-1185">Reference proteome</keyword>
<keyword evidence="1" id="KW-1133">Transmembrane helix</keyword>
<evidence type="ECO:0000313" key="2">
    <source>
        <dbReference type="Proteomes" id="UP000694920"/>
    </source>
</evidence>
<gene>
    <name evidence="3" type="primary">LOC107271479</name>
</gene>
<reference evidence="3" key="1">
    <citation type="submission" date="2025-08" db="UniProtKB">
        <authorList>
            <consortium name="RefSeq"/>
        </authorList>
    </citation>
    <scope>IDENTIFICATION</scope>
</reference>
<dbReference type="RefSeq" id="XP_015603014.1">
    <property type="nucleotide sequence ID" value="XM_015747528.2"/>
</dbReference>
<sequence length="152" mass="16546">MIGPSCLSPGCAPTSAGPCDDACSLPMAKPIRIFQFLLVTGLFALTMYTISKNSPYKQEEAILLTVLFGSFLFILLIDIISQFGGDPIPDTPMFLFGVVGTILFLMAAGGIFFISKRDDVEEVWRLTLATALTAVCSLLFLLDILLIFLYGY</sequence>
<organism evidence="2 3">
    <name type="scientific">Cephus cinctus</name>
    <name type="common">Wheat stem sawfly</name>
    <dbReference type="NCBI Taxonomy" id="211228"/>
    <lineage>
        <taxon>Eukaryota</taxon>
        <taxon>Metazoa</taxon>
        <taxon>Ecdysozoa</taxon>
        <taxon>Arthropoda</taxon>
        <taxon>Hexapoda</taxon>
        <taxon>Insecta</taxon>
        <taxon>Pterygota</taxon>
        <taxon>Neoptera</taxon>
        <taxon>Endopterygota</taxon>
        <taxon>Hymenoptera</taxon>
        <taxon>Cephoidea</taxon>
        <taxon>Cephidae</taxon>
        <taxon>Cephus</taxon>
    </lineage>
</organism>
<feature type="transmembrane region" description="Helical" evidence="1">
    <location>
        <begin position="33"/>
        <end position="50"/>
    </location>
</feature>
<protein>
    <submittedName>
        <fullName evidence="3">Uncharacterized protein LOC107271479</fullName>
    </submittedName>
</protein>
<evidence type="ECO:0000313" key="3">
    <source>
        <dbReference type="RefSeq" id="XP_015603014.1"/>
    </source>
</evidence>
<dbReference type="GeneID" id="107271479"/>
<feature type="transmembrane region" description="Helical" evidence="1">
    <location>
        <begin position="62"/>
        <end position="81"/>
    </location>
</feature>
<name>A0AAJ7C6E8_CEPCN</name>
<feature type="transmembrane region" description="Helical" evidence="1">
    <location>
        <begin position="126"/>
        <end position="150"/>
    </location>
</feature>